<comment type="caution">
    <text evidence="2">The sequence shown here is derived from an EMBL/GenBank/DDBJ whole genome shotgun (WGS) entry which is preliminary data.</text>
</comment>
<keyword evidence="3" id="KW-1185">Reference proteome</keyword>
<proteinExistence type="predicted"/>
<dbReference type="EMBL" id="JARBHB010000014">
    <property type="protein sequence ID" value="KAJ8869196.1"/>
    <property type="molecule type" value="Genomic_DNA"/>
</dbReference>
<sequence>MQLERAWLHTCAAANGETTSAPLGSPLIEDRPITNAVKYRVLSGVVWTNRTMAGSNTDTFRTGVLALLPWNLAGLELDKTLKEILPSAQAVGFKSSTALVEIKCYSMIKHSREVSMEQRQHEGEWGKREIPEKTRRPAASSGTIPKRENPGGLGSRLEPQFGNQPYEKYHWARVLVMALDCSASCASCIHTTVGYFSRIMNSAVGPSRPELVRGAFWRVSTIAVVTSNARYEPRQAFMERGGDHALNFRPLDQVAGNIVTKRHRFWGGARAIPSWSPSLPATVLRSGDESLKHQSAAHFSARCRRQRPITYGGGISKYPSLVARLRGWPLPPVSMMSSRRLVDDWLRDQLHALLSQRVRRCIAEPSHCTASTPASELNVLLRRLVLPATTCTFAISLSLDHALFDTSWVALRHARAKGPARCTLVSGRNVSRLHNGNWLLCCVHRERTAMSKSQLTLQHFTTRHCTENKAKARASSTSALDEKVFYKFSSKLLGFFKVMPPVHGMLLAKRMMDLRFLRWLPADPEKHDKECSLEKQAILQQS</sequence>
<protein>
    <submittedName>
        <fullName evidence="2">Uncharacterized protein</fullName>
    </submittedName>
</protein>
<name>A0ABQ9G9W6_9NEOP</name>
<accession>A0ABQ9G9W6</accession>
<evidence type="ECO:0000313" key="3">
    <source>
        <dbReference type="Proteomes" id="UP001159363"/>
    </source>
</evidence>
<organism evidence="2 3">
    <name type="scientific">Dryococelus australis</name>
    <dbReference type="NCBI Taxonomy" id="614101"/>
    <lineage>
        <taxon>Eukaryota</taxon>
        <taxon>Metazoa</taxon>
        <taxon>Ecdysozoa</taxon>
        <taxon>Arthropoda</taxon>
        <taxon>Hexapoda</taxon>
        <taxon>Insecta</taxon>
        <taxon>Pterygota</taxon>
        <taxon>Neoptera</taxon>
        <taxon>Polyneoptera</taxon>
        <taxon>Phasmatodea</taxon>
        <taxon>Verophasmatodea</taxon>
        <taxon>Anareolatae</taxon>
        <taxon>Phasmatidae</taxon>
        <taxon>Eurycanthinae</taxon>
        <taxon>Dryococelus</taxon>
    </lineage>
</organism>
<reference evidence="2 3" key="1">
    <citation type="submission" date="2023-02" db="EMBL/GenBank/DDBJ databases">
        <title>LHISI_Scaffold_Assembly.</title>
        <authorList>
            <person name="Stuart O.P."/>
            <person name="Cleave R."/>
            <person name="Magrath M.J.L."/>
            <person name="Mikheyev A.S."/>
        </authorList>
    </citation>
    <scope>NUCLEOTIDE SEQUENCE [LARGE SCALE GENOMIC DNA]</scope>
    <source>
        <strain evidence="2">Daus_M_001</strain>
        <tissue evidence="2">Leg muscle</tissue>
    </source>
</reference>
<feature type="region of interest" description="Disordered" evidence="1">
    <location>
        <begin position="117"/>
        <end position="159"/>
    </location>
</feature>
<gene>
    <name evidence="2" type="ORF">PR048_030768</name>
</gene>
<feature type="compositionally biased region" description="Basic and acidic residues" evidence="1">
    <location>
        <begin position="117"/>
        <end position="135"/>
    </location>
</feature>
<evidence type="ECO:0000313" key="2">
    <source>
        <dbReference type="EMBL" id="KAJ8869196.1"/>
    </source>
</evidence>
<evidence type="ECO:0000256" key="1">
    <source>
        <dbReference type="SAM" id="MobiDB-lite"/>
    </source>
</evidence>
<dbReference type="Proteomes" id="UP001159363">
    <property type="component" value="Chromosome 13"/>
</dbReference>